<dbReference type="Proteomes" id="UP000221653">
    <property type="component" value="Unassembled WGS sequence"/>
</dbReference>
<dbReference type="AlphaFoldDB" id="A0A2A9DMM8"/>
<evidence type="ECO:0000313" key="3">
    <source>
        <dbReference type="EMBL" id="PFG27631.1"/>
    </source>
</evidence>
<feature type="transmembrane region" description="Helical" evidence="1">
    <location>
        <begin position="21"/>
        <end position="42"/>
    </location>
</feature>
<proteinExistence type="predicted"/>
<keyword evidence="4" id="KW-1185">Reference proteome</keyword>
<dbReference type="Pfam" id="PF12089">
    <property type="entry name" value="DUF3566"/>
    <property type="match status" value="1"/>
</dbReference>
<feature type="transmembrane region" description="Helical" evidence="1">
    <location>
        <begin position="74"/>
        <end position="98"/>
    </location>
</feature>
<dbReference type="EMBL" id="PDJF01000001">
    <property type="protein sequence ID" value="PFG27631.1"/>
    <property type="molecule type" value="Genomic_DNA"/>
</dbReference>
<dbReference type="RefSeq" id="WP_048378624.1">
    <property type="nucleotide sequence ID" value="NZ_LDYE01000001.1"/>
</dbReference>
<keyword evidence="1" id="KW-1133">Transmembrane helix</keyword>
<evidence type="ECO:0000259" key="2">
    <source>
        <dbReference type="Pfam" id="PF12089"/>
    </source>
</evidence>
<evidence type="ECO:0000313" key="4">
    <source>
        <dbReference type="Proteomes" id="UP000221653"/>
    </source>
</evidence>
<keyword evidence="1 3" id="KW-0812">Transmembrane</keyword>
<dbReference type="InterPro" id="IPR021949">
    <property type="entry name" value="DUF3566_TM"/>
</dbReference>
<accession>A0A2A9DMM8</accession>
<protein>
    <submittedName>
        <fullName evidence="3">Transmembrane protein DUF3566</fullName>
    </submittedName>
</protein>
<sequence length="117" mass="11986">MAHREVVITKVAPMSAFRVGLALSLVGLVAWVICVAILYVGLDATGVWNNVNSVIGGVGGEQKVTFGLVMSVSALAGAIMAIAATIMAPLGAVIYNAVVDLFGGLRVSLSETRSIDV</sequence>
<keyword evidence="1" id="KW-0472">Membrane</keyword>
<evidence type="ECO:0000256" key="1">
    <source>
        <dbReference type="SAM" id="Phobius"/>
    </source>
</evidence>
<feature type="domain" description="DUF3566" evidence="2">
    <location>
        <begin position="5"/>
        <end position="111"/>
    </location>
</feature>
<gene>
    <name evidence="3" type="ORF">ATK06_0707</name>
</gene>
<comment type="caution">
    <text evidence="3">The sequence shown here is derived from an EMBL/GenBank/DDBJ whole genome shotgun (WGS) entry which is preliminary data.</text>
</comment>
<dbReference type="STRING" id="1724.GCA_001044175_00016"/>
<name>A0A2A9DMM8_9CORY</name>
<organism evidence="3 4">
    <name type="scientific">Corynebacterium renale</name>
    <dbReference type="NCBI Taxonomy" id="1724"/>
    <lineage>
        <taxon>Bacteria</taxon>
        <taxon>Bacillati</taxon>
        <taxon>Actinomycetota</taxon>
        <taxon>Actinomycetes</taxon>
        <taxon>Mycobacteriales</taxon>
        <taxon>Corynebacteriaceae</taxon>
        <taxon>Corynebacterium</taxon>
    </lineage>
</organism>
<reference evidence="3 4" key="1">
    <citation type="submission" date="2017-10" db="EMBL/GenBank/DDBJ databases">
        <title>Sequencing the genomes of 1000 actinobacteria strains.</title>
        <authorList>
            <person name="Klenk H.-P."/>
        </authorList>
    </citation>
    <scope>NUCLEOTIDE SEQUENCE [LARGE SCALE GENOMIC DNA]</scope>
    <source>
        <strain evidence="3 4">DSM 20688</strain>
    </source>
</reference>